<feature type="region of interest" description="Disordered" evidence="1">
    <location>
        <begin position="142"/>
        <end position="177"/>
    </location>
</feature>
<evidence type="ECO:0000313" key="3">
    <source>
        <dbReference type="Proteomes" id="UP001164776"/>
    </source>
</evidence>
<sequence>MPCMFGPGERRQGTWPLGFTPCNMTCSYRCSRRRRWRPPPHLPPPRQRAPQLQGATVQWEESLPAIPARCVLSLRRCLARGGGRPRDVPSSAVSFPSLSLPLSLSLFLLLPVPASSRPPSSVPASVGCAAAPACRRAPTRTLASASHAAAPARRPRTRLSIASAPARPAASATRPDVCTASALAASWRGDGGRWRRQRGTGPRE</sequence>
<dbReference type="EMBL" id="MU629440">
    <property type="protein sequence ID" value="KAJ1257148.1"/>
    <property type="molecule type" value="Genomic_DNA"/>
</dbReference>
<evidence type="ECO:0000256" key="1">
    <source>
        <dbReference type="SAM" id="MobiDB-lite"/>
    </source>
</evidence>
<comment type="caution">
    <text evidence="2">The sequence shown here is derived from an EMBL/GenBank/DDBJ whole genome shotgun (WGS) entry which is preliminary data.</text>
</comment>
<proteinExistence type="predicted"/>
<gene>
    <name evidence="2" type="ORF">BS78_K194100</name>
</gene>
<dbReference type="AlphaFoldDB" id="A0A9W7XEI6"/>
<accession>A0A9W7XEI6</accession>
<feature type="compositionally biased region" description="Low complexity" evidence="1">
    <location>
        <begin position="142"/>
        <end position="175"/>
    </location>
</feature>
<keyword evidence="3" id="KW-1185">Reference proteome</keyword>
<dbReference type="Proteomes" id="UP001164776">
    <property type="component" value="Unassembled WGS sequence"/>
</dbReference>
<organism evidence="2 3">
    <name type="scientific">Paspalum vaginatum</name>
    <name type="common">seashore paspalum</name>
    <dbReference type="NCBI Taxonomy" id="158149"/>
    <lineage>
        <taxon>Eukaryota</taxon>
        <taxon>Viridiplantae</taxon>
        <taxon>Streptophyta</taxon>
        <taxon>Embryophyta</taxon>
        <taxon>Tracheophyta</taxon>
        <taxon>Spermatophyta</taxon>
        <taxon>Magnoliopsida</taxon>
        <taxon>Liliopsida</taxon>
        <taxon>Poales</taxon>
        <taxon>Poaceae</taxon>
        <taxon>PACMAD clade</taxon>
        <taxon>Panicoideae</taxon>
        <taxon>Andropogonodae</taxon>
        <taxon>Paspaleae</taxon>
        <taxon>Paspalinae</taxon>
        <taxon>Paspalum</taxon>
    </lineage>
</organism>
<protein>
    <submittedName>
        <fullName evidence="2">Uncharacterized protein</fullName>
    </submittedName>
</protein>
<name>A0A9W7XEI6_9POAL</name>
<evidence type="ECO:0000313" key="2">
    <source>
        <dbReference type="EMBL" id="KAJ1257148.1"/>
    </source>
</evidence>
<reference evidence="2 3" key="1">
    <citation type="submission" date="2022-10" db="EMBL/GenBank/DDBJ databases">
        <title>WGS assembly of Paspalum vaginatum 540-79.</title>
        <authorList>
            <person name="Sun G."/>
            <person name="Wase N."/>
            <person name="Shu S."/>
            <person name="Jenkins J."/>
            <person name="Zhou B."/>
            <person name="Torres-Rodriguez J."/>
            <person name="Chen C."/>
            <person name="Sandor L."/>
            <person name="Plott C."/>
            <person name="Yoshinga Y."/>
            <person name="Daum C."/>
            <person name="Qi P."/>
            <person name="Barry K."/>
            <person name="Lipzen A."/>
            <person name="Berry L."/>
            <person name="Pedersen C."/>
            <person name="Gottilla T."/>
            <person name="Foltz A."/>
            <person name="Yu H."/>
            <person name="O'Malley R."/>
            <person name="Zhang C."/>
            <person name="Devos K."/>
            <person name="Sigmon B."/>
            <person name="Yu B."/>
            <person name="Obata T."/>
            <person name="Schmutz J."/>
            <person name="Schnable J."/>
        </authorList>
    </citation>
    <scope>NUCLEOTIDE SEQUENCE [LARGE SCALE GENOMIC DNA]</scope>
    <source>
        <strain evidence="3">cv. 540-79</strain>
    </source>
</reference>